<keyword evidence="3" id="KW-1185">Reference proteome</keyword>
<comment type="similarity">
    <text evidence="1">Belongs to the methyltransferase superfamily. RsmJ family.</text>
</comment>
<dbReference type="EC" id="2.1.1.242" evidence="1"/>
<protein>
    <recommendedName>
        <fullName evidence="1">Ribosomal RNA small subunit methyltransferase J</fullName>
        <ecNumber evidence="1">2.1.1.242</ecNumber>
    </recommendedName>
    <alternativeName>
        <fullName evidence="1">16S rRNA m2G1516 methyltransferase</fullName>
    </alternativeName>
    <alternativeName>
        <fullName evidence="1">rRNA (guanine-N(2)-)-methyltransferase</fullName>
    </alternativeName>
</protein>
<dbReference type="CDD" id="cd02440">
    <property type="entry name" value="AdoMet_MTases"/>
    <property type="match status" value="1"/>
</dbReference>
<dbReference type="GO" id="GO:0008990">
    <property type="term" value="F:rRNA (guanine-N2-)-methyltransferase activity"/>
    <property type="evidence" value="ECO:0007669"/>
    <property type="project" value="UniProtKB-UniRule"/>
</dbReference>
<reference evidence="2 3" key="2">
    <citation type="journal article" date="2013" name="Int. J. Syst. Evol. Microbiol.">
        <title>Methylophaga nitratireducenticrescens sp. nov. and Methylophaga frappieri sp. nov., isolated from the biofilm of the methanol-fed denitrification system treating the seawater at the Montreal Biodome.</title>
        <authorList>
            <person name="Villeneuve C."/>
            <person name="Martineau C."/>
            <person name="Mauffrey F."/>
            <person name="Villemur R."/>
        </authorList>
    </citation>
    <scope>NUCLEOTIDE SEQUENCE [LARGE SCALE GENOMIC DNA]</scope>
    <source>
        <strain evidence="2 3">JAM1</strain>
    </source>
</reference>
<dbReference type="HAMAP" id="MF_01523">
    <property type="entry name" value="16SrRNA_methyltr_J"/>
    <property type="match status" value="1"/>
</dbReference>
<dbReference type="EMBL" id="CP003390">
    <property type="protein sequence ID" value="AFI83515.1"/>
    <property type="molecule type" value="Genomic_DNA"/>
</dbReference>
<dbReference type="HOGENOM" id="CLU_076324_0_1_6"/>
<evidence type="ECO:0000313" key="2">
    <source>
        <dbReference type="EMBL" id="AFI83515.1"/>
    </source>
</evidence>
<dbReference type="STRING" id="754476.Q7A_669"/>
<comment type="catalytic activity">
    <reaction evidence="1">
        <text>guanosine(1516) in 16S rRNA + S-adenosyl-L-methionine = N(2)-methylguanosine(1516) in 16S rRNA + S-adenosyl-L-homocysteine + H(+)</text>
        <dbReference type="Rhea" id="RHEA:43220"/>
        <dbReference type="Rhea" id="RHEA-COMP:10412"/>
        <dbReference type="Rhea" id="RHEA-COMP:10413"/>
        <dbReference type="ChEBI" id="CHEBI:15378"/>
        <dbReference type="ChEBI" id="CHEBI:57856"/>
        <dbReference type="ChEBI" id="CHEBI:59789"/>
        <dbReference type="ChEBI" id="CHEBI:74269"/>
        <dbReference type="ChEBI" id="CHEBI:74481"/>
        <dbReference type="EC" id="2.1.1.242"/>
    </reaction>
</comment>
<comment type="subcellular location">
    <subcellularLocation>
        <location evidence="1">Cytoplasm</location>
    </subcellularLocation>
</comment>
<keyword evidence="1" id="KW-0698">rRNA processing</keyword>
<keyword evidence="1" id="KW-0963">Cytoplasm</keyword>
<sequence length="251" mass="27483">MTIQITSLAVTDATLSDRAVLLAEQLNLELKLPDAEQAQLILTPTRLEIRYPELGGPVFIDFVSGKNQHRRQFGGGRGQPLAKAVGLKKGANPTIIDATAGFGRDAFVFASLGCQVTMIEQQPLVAALLADAMQRAQTDAETAQIISRMQLHQGDATKYLASLSEAERPDVVYLDPMYPAREKSALVKKEMQLLHQLVGPDSNSAELVNIARKVALKRVTVKRPKGAEFFADQKPHVSIESKNTRYDIYTG</sequence>
<dbReference type="PANTHER" id="PTHR36112:SF1">
    <property type="entry name" value="RIBOSOMAL RNA SMALL SUBUNIT METHYLTRANSFERASE J"/>
    <property type="match status" value="1"/>
</dbReference>
<dbReference type="InterPro" id="IPR007536">
    <property type="entry name" value="16SrRNA_methylTrfase_J"/>
</dbReference>
<dbReference type="RefSeq" id="WP_014705890.1">
    <property type="nucleotide sequence ID" value="NC_017857.3"/>
</dbReference>
<dbReference type="PATRIC" id="fig|754476.3.peg.659"/>
<evidence type="ECO:0000313" key="3">
    <source>
        <dbReference type="Proteomes" id="UP000009144"/>
    </source>
</evidence>
<dbReference type="GO" id="GO:0005737">
    <property type="term" value="C:cytoplasm"/>
    <property type="evidence" value="ECO:0007669"/>
    <property type="project" value="UniProtKB-SubCell"/>
</dbReference>
<dbReference type="KEGG" id="mej:Q7A_669"/>
<organism evidence="2 3">
    <name type="scientific">Methylophaga nitratireducenticrescens</name>
    <dbReference type="NCBI Taxonomy" id="754476"/>
    <lineage>
        <taxon>Bacteria</taxon>
        <taxon>Pseudomonadati</taxon>
        <taxon>Pseudomonadota</taxon>
        <taxon>Gammaproteobacteria</taxon>
        <taxon>Thiotrichales</taxon>
        <taxon>Piscirickettsiaceae</taxon>
        <taxon>Methylophaga</taxon>
    </lineage>
</organism>
<dbReference type="eggNOG" id="COG0742">
    <property type="taxonomic scope" value="Bacteria"/>
</dbReference>
<reference evidence="2 3" key="1">
    <citation type="journal article" date="2012" name="J. Bacteriol.">
        <title>Complete genome sequences of Methylophaga sp. strain JAM1 and Methylophaga sp. strain JAM7.</title>
        <authorList>
            <person name="Villeneuve C."/>
            <person name="Martineau C."/>
            <person name="Mauffrey F."/>
            <person name="Villemur R."/>
        </authorList>
    </citation>
    <scope>NUCLEOTIDE SEQUENCE [LARGE SCALE GENOMIC DNA]</scope>
    <source>
        <strain evidence="2 3">JAM1</strain>
    </source>
</reference>
<feature type="binding site" evidence="1">
    <location>
        <position position="175"/>
    </location>
    <ligand>
        <name>S-adenosyl-L-methionine</name>
        <dbReference type="ChEBI" id="CHEBI:59789"/>
    </ligand>
</feature>
<dbReference type="Gene3D" id="3.40.50.150">
    <property type="entry name" value="Vaccinia Virus protein VP39"/>
    <property type="match status" value="1"/>
</dbReference>
<dbReference type="PANTHER" id="PTHR36112">
    <property type="entry name" value="RIBOSOMAL RNA SMALL SUBUNIT METHYLTRANSFERASE J"/>
    <property type="match status" value="1"/>
</dbReference>
<dbReference type="SUPFAM" id="SSF53335">
    <property type="entry name" value="S-adenosyl-L-methionine-dependent methyltransferases"/>
    <property type="match status" value="1"/>
</dbReference>
<evidence type="ECO:0000256" key="1">
    <source>
        <dbReference type="HAMAP-Rule" id="MF_01523"/>
    </source>
</evidence>
<dbReference type="InterPro" id="IPR029063">
    <property type="entry name" value="SAM-dependent_MTases_sf"/>
</dbReference>
<gene>
    <name evidence="1" type="primary">rsmJ</name>
    <name evidence="2" type="ordered locus">Q7A_669</name>
</gene>
<keyword evidence="1" id="KW-0949">S-adenosyl-L-methionine</keyword>
<dbReference type="Proteomes" id="UP000009144">
    <property type="component" value="Chromosome"/>
</dbReference>
<dbReference type="Pfam" id="PF04445">
    <property type="entry name" value="SAM_MT"/>
    <property type="match status" value="1"/>
</dbReference>
<feature type="binding site" evidence="1">
    <location>
        <begin position="104"/>
        <end position="105"/>
    </location>
    <ligand>
        <name>S-adenosyl-L-methionine</name>
        <dbReference type="ChEBI" id="CHEBI:59789"/>
    </ligand>
</feature>
<name>I1XGJ6_METNJ</name>
<accession>I1XGJ6</accession>
<proteinExistence type="inferred from homology"/>
<keyword evidence="1 2" id="KW-0489">Methyltransferase</keyword>
<keyword evidence="1" id="KW-0808">Transferase</keyword>
<comment type="function">
    <text evidence="1">Specifically methylates the guanosine in position 1516 of 16S rRNA.</text>
</comment>
<comment type="caution">
    <text evidence="1">Lacks conserved residue(s) required for the propagation of feature annotation.</text>
</comment>
<dbReference type="AlphaFoldDB" id="I1XGJ6"/>